<keyword evidence="6 7" id="KW-0012">Acyltransferase</keyword>
<proteinExistence type="inferred from homology"/>
<evidence type="ECO:0000256" key="3">
    <source>
        <dbReference type="ARBA" id="ARBA00022605"/>
    </source>
</evidence>
<feature type="binding site" evidence="7">
    <location>
        <position position="221"/>
    </location>
    <ligand>
        <name>substrate</name>
    </ligand>
</feature>
<dbReference type="InterPro" id="IPR000073">
    <property type="entry name" value="AB_hydrolase_1"/>
</dbReference>
<dbReference type="NCBIfam" id="NF001209">
    <property type="entry name" value="PRK00175.1"/>
    <property type="match status" value="1"/>
</dbReference>
<reference evidence="10 11" key="1">
    <citation type="submission" date="2018-08" db="EMBL/GenBank/DDBJ databases">
        <title>Horizontal acquisition of hydrogen conversion ability and other habitat adaptations in Hydrogenovibrio crunogenus strains.</title>
        <authorList>
            <person name="Gonnella G."/>
            <person name="Adam N."/>
            <person name="Perner M."/>
        </authorList>
    </citation>
    <scope>NUCLEOTIDE SEQUENCE [LARGE SCALE GENOMIC DNA]</scope>
    <source>
        <strain evidence="10 11">SP-41</strain>
    </source>
</reference>
<feature type="domain" description="AB hydrolase-1" evidence="9">
    <location>
        <begin position="46"/>
        <end position="355"/>
    </location>
</feature>
<evidence type="ECO:0000259" key="9">
    <source>
        <dbReference type="Pfam" id="PF00561"/>
    </source>
</evidence>
<dbReference type="NCBIfam" id="TIGR01392">
    <property type="entry name" value="homoserO_Ac_trn"/>
    <property type="match status" value="1"/>
</dbReference>
<evidence type="ECO:0000313" key="11">
    <source>
        <dbReference type="Proteomes" id="UP000296201"/>
    </source>
</evidence>
<name>A0A4P7P1F3_9GAMM</name>
<dbReference type="EC" id="2.3.1.46" evidence="7"/>
<dbReference type="EMBL" id="CP032096">
    <property type="protein sequence ID" value="QBZ83888.1"/>
    <property type="molecule type" value="Genomic_DNA"/>
</dbReference>
<dbReference type="GO" id="GO:0008899">
    <property type="term" value="F:homoserine O-succinyltransferase activity"/>
    <property type="evidence" value="ECO:0007669"/>
    <property type="project" value="UniProtKB-UniRule"/>
</dbReference>
<evidence type="ECO:0000256" key="6">
    <source>
        <dbReference type="ARBA" id="ARBA00023315"/>
    </source>
</evidence>
<evidence type="ECO:0000256" key="4">
    <source>
        <dbReference type="ARBA" id="ARBA00022679"/>
    </source>
</evidence>
<evidence type="ECO:0000256" key="7">
    <source>
        <dbReference type="HAMAP-Rule" id="MF_00296"/>
    </source>
</evidence>
<comment type="subcellular location">
    <subcellularLocation>
        <location evidence="7">Cytoplasm</location>
    </subcellularLocation>
</comment>
<feature type="active site" evidence="7 8">
    <location>
        <position position="318"/>
    </location>
</feature>
<dbReference type="RefSeq" id="WP_135796471.1">
    <property type="nucleotide sequence ID" value="NZ_CP032096.1"/>
</dbReference>
<keyword evidence="5 7" id="KW-0486">Methionine biosynthesis</keyword>
<dbReference type="Gene3D" id="3.40.50.1820">
    <property type="entry name" value="alpha/beta hydrolase"/>
    <property type="match status" value="1"/>
</dbReference>
<dbReference type="Pfam" id="PF00561">
    <property type="entry name" value="Abhydrolase_1"/>
    <property type="match status" value="1"/>
</dbReference>
<comment type="pathway">
    <text evidence="7">Amino-acid biosynthesis; L-methionine biosynthesis via de novo pathway; O-succinyl-L-homoserine from L-homoserine: step 1/1.</text>
</comment>
<comment type="function">
    <text evidence="7">Transfers a succinyl group from succinyl-CoA to L-homoserine, forming succinyl-L-homoserine.</text>
</comment>
<evidence type="ECO:0000313" key="10">
    <source>
        <dbReference type="EMBL" id="QBZ83888.1"/>
    </source>
</evidence>
<dbReference type="GO" id="GO:0009086">
    <property type="term" value="P:methionine biosynthetic process"/>
    <property type="evidence" value="ECO:0007669"/>
    <property type="project" value="UniProtKB-UniRule"/>
</dbReference>
<dbReference type="AlphaFoldDB" id="A0A4P7P1F3"/>
<dbReference type="OrthoDB" id="9800754at2"/>
<evidence type="ECO:0000256" key="2">
    <source>
        <dbReference type="ARBA" id="ARBA00022490"/>
    </source>
</evidence>
<sequence>MTDEIGIVTPEKLHVSTPLEMVSGSTLPEYDLAYETYGSLNADKSNAILICHALSGNHHVAGQYEGDSTRGWWDGYIGPGKPIDTNRFFVVCSNNLGGCHGSTGPASINPLTGKVYGPDFPIVTCKDWVHSQNTLRQHLEIEAWAAVIGGSMGGMQVLQWAIDFPDQIRHAIVIASAPKLSAQNIAFNEVARRAIMTDPDFHDGRFIEAGTTPKRGLALARMLGHLTYLSDDMMGSKFGRELREGKLNYNFDVEFQVESYLRYQGEKFATKQNFDANTYLLMTKALDYFDPAADFDDDLSKALSAATAKFLIISFTTDWRFSPERSHEIVKALLDNDADISYAEVNSQHGHDAFLLPNDHYEGVFRAYMNRIHVELNPPLLQEGE</sequence>
<gene>
    <name evidence="10" type="primary">metX</name>
    <name evidence="7" type="synonym">metXS</name>
    <name evidence="10" type="ORF">GHNINEIG_01956</name>
</gene>
<comment type="similarity">
    <text evidence="7">Belongs to the AB hydrolase superfamily. MetX family.</text>
</comment>
<feature type="active site" description="Nucleophile" evidence="7 8">
    <location>
        <position position="151"/>
    </location>
</feature>
<evidence type="ECO:0000256" key="5">
    <source>
        <dbReference type="ARBA" id="ARBA00023167"/>
    </source>
</evidence>
<dbReference type="PANTHER" id="PTHR32268">
    <property type="entry name" value="HOMOSERINE O-ACETYLTRANSFERASE"/>
    <property type="match status" value="1"/>
</dbReference>
<comment type="subunit">
    <text evidence="1 7">Homodimer.</text>
</comment>
<keyword evidence="11" id="KW-1185">Reference proteome</keyword>
<accession>A0A4P7P1F3</accession>
<dbReference type="InterPro" id="IPR029058">
    <property type="entry name" value="AB_hydrolase_fold"/>
</dbReference>
<feature type="active site" evidence="7 8">
    <location>
        <position position="351"/>
    </location>
</feature>
<dbReference type="GO" id="GO:0004414">
    <property type="term" value="F:homoserine O-acetyltransferase activity"/>
    <property type="evidence" value="ECO:0007669"/>
    <property type="project" value="UniProtKB-ARBA"/>
</dbReference>
<dbReference type="Proteomes" id="UP000296201">
    <property type="component" value="Chromosome"/>
</dbReference>
<keyword evidence="3 7" id="KW-0028">Amino-acid biosynthesis</keyword>
<dbReference type="PIRSF" id="PIRSF000443">
    <property type="entry name" value="Homoser_Ac_trans"/>
    <property type="match status" value="1"/>
</dbReference>
<dbReference type="Gene3D" id="1.10.1740.110">
    <property type="match status" value="1"/>
</dbReference>
<protein>
    <recommendedName>
        <fullName evidence="7">Homoserine O-succinyltransferase</fullName>
        <shortName evidence="7">HST</shortName>
        <ecNumber evidence="7">2.3.1.46</ecNumber>
    </recommendedName>
    <alternativeName>
        <fullName evidence="7">Homoserine transsuccinylase</fullName>
        <shortName evidence="7">HTS</shortName>
    </alternativeName>
</protein>
<comment type="catalytic activity">
    <reaction evidence="7">
        <text>L-homoserine + succinyl-CoA = O-succinyl-L-homoserine + CoA</text>
        <dbReference type="Rhea" id="RHEA:22008"/>
        <dbReference type="ChEBI" id="CHEBI:57287"/>
        <dbReference type="ChEBI" id="CHEBI:57292"/>
        <dbReference type="ChEBI" id="CHEBI:57476"/>
        <dbReference type="ChEBI" id="CHEBI:57661"/>
        <dbReference type="EC" id="2.3.1.46"/>
    </reaction>
</comment>
<dbReference type="SUPFAM" id="SSF53474">
    <property type="entry name" value="alpha/beta-Hydrolases"/>
    <property type="match status" value="1"/>
</dbReference>
<dbReference type="HAMAP" id="MF_00296">
    <property type="entry name" value="MetX_acyltransf"/>
    <property type="match status" value="1"/>
</dbReference>
<feature type="binding site" evidence="7">
    <location>
        <position position="352"/>
    </location>
    <ligand>
        <name>substrate</name>
    </ligand>
</feature>
<comment type="caution">
    <text evidence="7">Lacks conserved residue(s) required for the propagation of feature annotation.</text>
</comment>
<keyword evidence="4 7" id="KW-0808">Transferase</keyword>
<evidence type="ECO:0000256" key="8">
    <source>
        <dbReference type="PIRSR" id="PIRSR000443-1"/>
    </source>
</evidence>
<dbReference type="GO" id="GO:0009092">
    <property type="term" value="P:homoserine metabolic process"/>
    <property type="evidence" value="ECO:0007669"/>
    <property type="project" value="TreeGrafter"/>
</dbReference>
<feature type="site" description="Important for acyl-CoA specificity" evidence="7">
    <location>
        <position position="320"/>
    </location>
</feature>
<keyword evidence="2 7" id="KW-0963">Cytoplasm</keyword>
<dbReference type="UniPathway" id="UPA00051">
    <property type="reaction ID" value="UER00075"/>
</dbReference>
<evidence type="ECO:0000256" key="1">
    <source>
        <dbReference type="ARBA" id="ARBA00011738"/>
    </source>
</evidence>
<dbReference type="FunFam" id="1.10.1740.110:FF:000001">
    <property type="entry name" value="Homoserine O-acetyltransferase"/>
    <property type="match status" value="1"/>
</dbReference>
<organism evidence="10 11">
    <name type="scientific">Hydrogenovibrio crunogenus</name>
    <dbReference type="NCBI Taxonomy" id="39765"/>
    <lineage>
        <taxon>Bacteria</taxon>
        <taxon>Pseudomonadati</taxon>
        <taxon>Pseudomonadota</taxon>
        <taxon>Gammaproteobacteria</taxon>
        <taxon>Thiotrichales</taxon>
        <taxon>Piscirickettsiaceae</taxon>
        <taxon>Hydrogenovibrio</taxon>
    </lineage>
</organism>
<dbReference type="PANTHER" id="PTHR32268:SF11">
    <property type="entry name" value="HOMOSERINE O-ACETYLTRANSFERASE"/>
    <property type="match status" value="1"/>
</dbReference>
<dbReference type="InterPro" id="IPR008220">
    <property type="entry name" value="HAT_MetX-like"/>
</dbReference>
<dbReference type="GO" id="GO:0005737">
    <property type="term" value="C:cytoplasm"/>
    <property type="evidence" value="ECO:0007669"/>
    <property type="project" value="UniProtKB-SubCell"/>
</dbReference>